<evidence type="ECO:0000313" key="1">
    <source>
        <dbReference type="EMBL" id="CRH01134.1"/>
    </source>
</evidence>
<evidence type="ECO:0000313" key="2">
    <source>
        <dbReference type="Proteomes" id="UP000220158"/>
    </source>
</evidence>
<accession>A0A1J1H8N1</accession>
<gene>
    <name evidence="1" type="ORF">PRELSG_1201800</name>
</gene>
<name>A0A1J1H8N1_PLARL</name>
<sequence>MNENKRIALLEKKNEEISTVLNKNILFKECSNTNDLKDTFVNIKTDYSLESEKEKSNISLFNIFKKKLREERYFSRFLIVFKISNDIKQKKYISETLNFMLKEKYKLITGISLFVNIYSIMLLECTDSKYIFSFLKNLSSVKFINDVEILYFSELNKQNINDDFYFYEYNKEEPKYVNSNECNYVDEVWDLYINILNLCFFVKNNKDKENIFDQNENIKKNFSLLENFYHENAKEYIWNLNEFISFFVEDFKLPVDDFSDDFLDF</sequence>
<dbReference type="KEGG" id="prel:PRELSG_1201800"/>
<dbReference type="OrthoDB" id="376157at2759"/>
<proteinExistence type="predicted"/>
<dbReference type="VEuPathDB" id="PlasmoDB:PRELSG_1201800"/>
<organism evidence="1 2">
    <name type="scientific">Plasmodium relictum</name>
    <dbReference type="NCBI Taxonomy" id="85471"/>
    <lineage>
        <taxon>Eukaryota</taxon>
        <taxon>Sar</taxon>
        <taxon>Alveolata</taxon>
        <taxon>Apicomplexa</taxon>
        <taxon>Aconoidasida</taxon>
        <taxon>Haemosporida</taxon>
        <taxon>Plasmodiidae</taxon>
        <taxon>Plasmodium</taxon>
        <taxon>Plasmodium (Haemamoeba)</taxon>
    </lineage>
</organism>
<dbReference type="AlphaFoldDB" id="A0A1J1H8N1"/>
<dbReference type="EMBL" id="LN835307">
    <property type="protein sequence ID" value="CRH01134.1"/>
    <property type="molecule type" value="Genomic_DNA"/>
</dbReference>
<dbReference type="Proteomes" id="UP000220158">
    <property type="component" value="Chromosome 12"/>
</dbReference>
<protein>
    <submittedName>
        <fullName evidence="1">Uncharacterized protein</fullName>
    </submittedName>
</protein>
<reference evidence="1 2" key="1">
    <citation type="submission" date="2015-04" db="EMBL/GenBank/DDBJ databases">
        <authorList>
            <consortium name="Pathogen Informatics"/>
        </authorList>
    </citation>
    <scope>NUCLEOTIDE SEQUENCE [LARGE SCALE GENOMIC DNA]</scope>
    <source>
        <strain evidence="1 2">SGS1</strain>
    </source>
</reference>
<dbReference type="OMA" id="EVWELYI"/>
<dbReference type="RefSeq" id="XP_028534135.1">
    <property type="nucleotide sequence ID" value="XM_028677781.1"/>
</dbReference>
<keyword evidence="2" id="KW-1185">Reference proteome</keyword>
<dbReference type="GeneID" id="39737261"/>